<dbReference type="Proteomes" id="UP000003973">
    <property type="component" value="Unassembled WGS sequence"/>
</dbReference>
<dbReference type="HOGENOM" id="CLU_3082611_0_0_4"/>
<protein>
    <submittedName>
        <fullName evidence="1">Uncharacterized protein</fullName>
    </submittedName>
</protein>
<evidence type="ECO:0000313" key="2">
    <source>
        <dbReference type="Proteomes" id="UP000003973"/>
    </source>
</evidence>
<reference evidence="1" key="1">
    <citation type="submission" date="2011-10" db="EMBL/GenBank/DDBJ databases">
        <title>The Genome Sequence of Oxalobacter formigenes HOxBLS.</title>
        <authorList>
            <consortium name="The Broad Institute Genome Sequencing Platform"/>
            <person name="Earl A."/>
            <person name="Ward D."/>
            <person name="Feldgarden M."/>
            <person name="Gevers D."/>
            <person name="Allison M.J."/>
            <person name="Humphrey S."/>
            <person name="Young S.K."/>
            <person name="Zeng Q."/>
            <person name="Gargeya S."/>
            <person name="Fitzgerald M."/>
            <person name="Haas B."/>
            <person name="Abouelleil A."/>
            <person name="Alvarado L."/>
            <person name="Arachchi H.M."/>
            <person name="Berlin A."/>
            <person name="Brown A."/>
            <person name="Chapman S.B."/>
            <person name="Chen Z."/>
            <person name="Dunbar C."/>
            <person name="Freedman E."/>
            <person name="Gearin G."/>
            <person name="Goldberg J."/>
            <person name="Griggs A."/>
            <person name="Gujja S."/>
            <person name="Heiman D."/>
            <person name="Howarth C."/>
            <person name="Larson L."/>
            <person name="Lui A."/>
            <person name="MacDonald P.J.P."/>
            <person name="Montmayeur A."/>
            <person name="Murphy C."/>
            <person name="Neiman D."/>
            <person name="Pearson M."/>
            <person name="Priest M."/>
            <person name="Roberts A."/>
            <person name="Saif S."/>
            <person name="Shea T."/>
            <person name="Shenoy N."/>
            <person name="Sisk P."/>
            <person name="Stolte C."/>
            <person name="Sykes S."/>
            <person name="Wortman J."/>
            <person name="Nusbaum C."/>
            <person name="Birren B."/>
        </authorList>
    </citation>
    <scope>NUCLEOTIDE SEQUENCE [LARGE SCALE GENOMIC DNA]</scope>
    <source>
        <strain evidence="1">HOxBLS</strain>
    </source>
</reference>
<dbReference type="AlphaFoldDB" id="T5LT15"/>
<name>T5LT15_9BURK</name>
<dbReference type="EMBL" id="ACDP02000023">
    <property type="protein sequence ID" value="EQM95194.1"/>
    <property type="molecule type" value="Genomic_DNA"/>
</dbReference>
<proteinExistence type="predicted"/>
<accession>T5LT15</accession>
<gene>
    <name evidence="1" type="ORF">OFAG_02290</name>
</gene>
<keyword evidence="2" id="KW-1185">Reference proteome</keyword>
<organism evidence="1 2">
    <name type="scientific">Oxalobacter paraformigenes</name>
    <dbReference type="NCBI Taxonomy" id="556268"/>
    <lineage>
        <taxon>Bacteria</taxon>
        <taxon>Pseudomonadati</taxon>
        <taxon>Pseudomonadota</taxon>
        <taxon>Betaproteobacteria</taxon>
        <taxon>Burkholderiales</taxon>
        <taxon>Oxalobacteraceae</taxon>
        <taxon>Oxalobacter</taxon>
    </lineage>
</organism>
<evidence type="ECO:0000313" key="1">
    <source>
        <dbReference type="EMBL" id="EQM95194.1"/>
    </source>
</evidence>
<sequence length="52" mass="5716">MKKERPDPYRKDRILALFRAPVKLFSQGFVIAILDQGVCPGAGGPVFATALR</sequence>
<comment type="caution">
    <text evidence="1">The sequence shown here is derived from an EMBL/GenBank/DDBJ whole genome shotgun (WGS) entry which is preliminary data.</text>
</comment>